<gene>
    <name evidence="1" type="ORF">FHX72_000908</name>
</gene>
<sequence>MARRRSSLTLLTTAEDEFQQIITWYEGQLERAFPPADLQWEPIKLGPTWQWSNGWVLPQHSLGWRILAWCGHWLRDRKGHPWQFTPEQTRFILWYFAVDETGTFLYHSAVLQRLKGWGKDPVAACLSIAAMFGEVVFDHFDGDRAVGREQPTAWVQIVAVSITQTQNTMKLFPSLVSREAQAHYGIQIGKRNVWGLNDTRQIEAVTSSPMAIEGGRPTLIVRNETQNWNSSNSGHDMAGAIEGNAAKAEVDSPARMLDLCNAYRPGEDSVGQRTREAWESTQGSSPEFVDYGLMYDSLEAPPKAPLTVDAVVDVVKAVRGDAIWLDAAGRIAKSIANPLNTPSESRRKWYNQVRAAEDAWTDTDELDPLKAPDKVVEPGEEIVMFLDCSKSDDATGLVGVRMSDGHVFTIDMWQRPPGKRGDGWVVPRERVDEAVEATFSTYRVVGFFGDPSHSLEDESASSYWMPLFDKWHRLYKTRLRIWASGSRKTGTGHAVMFDMADRSNTVAFAEAVGVTLQEMKDGAFTFDGDARLRRHILNARRYPVAGYVSIGKEHRESKRKIDLAVCMVGARMVRRRILNTKKKRGGQLW</sequence>
<proteinExistence type="predicted"/>
<protein>
    <recommendedName>
        <fullName evidence="3">Terminase</fullName>
    </recommendedName>
</protein>
<dbReference type="Proteomes" id="UP000545286">
    <property type="component" value="Unassembled WGS sequence"/>
</dbReference>
<dbReference type="RefSeq" id="WP_183623229.1">
    <property type="nucleotide sequence ID" value="NZ_JACHWJ010000001.1"/>
</dbReference>
<keyword evidence="2" id="KW-1185">Reference proteome</keyword>
<evidence type="ECO:0008006" key="3">
    <source>
        <dbReference type="Google" id="ProtNLM"/>
    </source>
</evidence>
<name>A0A7W4ULR0_9MICO</name>
<dbReference type="EMBL" id="JACHWJ010000001">
    <property type="protein sequence ID" value="MBB2956796.1"/>
    <property type="molecule type" value="Genomic_DNA"/>
</dbReference>
<comment type="caution">
    <text evidence="1">The sequence shown here is derived from an EMBL/GenBank/DDBJ whole genome shotgun (WGS) entry which is preliminary data.</text>
</comment>
<organism evidence="1 2">
    <name type="scientific">Pseudoclavibacter helvolus</name>
    <dbReference type="NCBI Taxonomy" id="255205"/>
    <lineage>
        <taxon>Bacteria</taxon>
        <taxon>Bacillati</taxon>
        <taxon>Actinomycetota</taxon>
        <taxon>Actinomycetes</taxon>
        <taxon>Micrococcales</taxon>
        <taxon>Microbacteriaceae</taxon>
        <taxon>Pseudoclavibacter</taxon>
    </lineage>
</organism>
<evidence type="ECO:0000313" key="1">
    <source>
        <dbReference type="EMBL" id="MBB2956796.1"/>
    </source>
</evidence>
<accession>A0A7W4ULR0</accession>
<dbReference type="AlphaFoldDB" id="A0A7W4ULR0"/>
<reference evidence="1 2" key="1">
    <citation type="submission" date="2020-08" db="EMBL/GenBank/DDBJ databases">
        <title>Sequencing the genomes of 1000 actinobacteria strains.</title>
        <authorList>
            <person name="Klenk H.-P."/>
        </authorList>
    </citation>
    <scope>NUCLEOTIDE SEQUENCE [LARGE SCALE GENOMIC DNA]</scope>
    <source>
        <strain evidence="1 2">DSM 20419</strain>
    </source>
</reference>
<evidence type="ECO:0000313" key="2">
    <source>
        <dbReference type="Proteomes" id="UP000545286"/>
    </source>
</evidence>